<evidence type="ECO:0000313" key="4">
    <source>
        <dbReference type="Proteomes" id="UP000703661"/>
    </source>
</evidence>
<evidence type="ECO:0000313" key="3">
    <source>
        <dbReference type="EMBL" id="KAG0012064.1"/>
    </source>
</evidence>
<sequence length="290" mass="34080">MKTKIKYAKDKYIKARDMARKTIEGDTDGVMLRDRMLAECPHFDRFHAIYVGNVSVNPSPPRNSNSLSDDDAQDSSEPEEETSDIEILDNSEVVNGKARADTPQSSERPLSKRRKGNDRYAAEQESIDTSLQKIADKVQGHQPLASQHLESLLRRELALEEREREWMNRILKADEDRRQALKDERSDFKAEMEDGRARLARLRKEIDNERERLDKEIDEKRERFRKEIEAGREELMKEREELKKEKEELKKEKEEFKEKVAAFQKTRDATMFVTVRRKDVQLSLVEDDQV</sequence>
<reference evidence="3" key="1">
    <citation type="journal article" date="2020" name="Fungal Divers.">
        <title>Resolving the Mortierellaceae phylogeny through synthesis of multi-gene phylogenetics and phylogenomics.</title>
        <authorList>
            <person name="Vandepol N."/>
            <person name="Liber J."/>
            <person name="Desiro A."/>
            <person name="Na H."/>
            <person name="Kennedy M."/>
            <person name="Barry K."/>
            <person name="Grigoriev I.V."/>
            <person name="Miller A.N."/>
            <person name="O'Donnell K."/>
            <person name="Stajich J.E."/>
            <person name="Bonito G."/>
        </authorList>
    </citation>
    <scope>NUCLEOTIDE SEQUENCE</scope>
    <source>
        <strain evidence="3">NRRL 2769</strain>
    </source>
</reference>
<dbReference type="EMBL" id="JAAAID010001041">
    <property type="protein sequence ID" value="KAG0012064.1"/>
    <property type="molecule type" value="Genomic_DNA"/>
</dbReference>
<accession>A0A9P6SYL5</accession>
<keyword evidence="4" id="KW-1185">Reference proteome</keyword>
<evidence type="ECO:0000256" key="2">
    <source>
        <dbReference type="SAM" id="MobiDB-lite"/>
    </source>
</evidence>
<feature type="region of interest" description="Disordered" evidence="2">
    <location>
        <begin position="57"/>
        <end position="125"/>
    </location>
</feature>
<gene>
    <name evidence="3" type="ORF">BGZ80_000234</name>
</gene>
<feature type="coiled-coil region" evidence="1">
    <location>
        <begin position="171"/>
        <end position="266"/>
    </location>
</feature>
<name>A0A9P6SYL5_9FUNG</name>
<keyword evidence="1" id="KW-0175">Coiled coil</keyword>
<dbReference type="Proteomes" id="UP000703661">
    <property type="component" value="Unassembled WGS sequence"/>
</dbReference>
<evidence type="ECO:0000256" key="1">
    <source>
        <dbReference type="SAM" id="Coils"/>
    </source>
</evidence>
<organism evidence="3 4">
    <name type="scientific">Entomortierella chlamydospora</name>
    <dbReference type="NCBI Taxonomy" id="101097"/>
    <lineage>
        <taxon>Eukaryota</taxon>
        <taxon>Fungi</taxon>
        <taxon>Fungi incertae sedis</taxon>
        <taxon>Mucoromycota</taxon>
        <taxon>Mortierellomycotina</taxon>
        <taxon>Mortierellomycetes</taxon>
        <taxon>Mortierellales</taxon>
        <taxon>Mortierellaceae</taxon>
        <taxon>Entomortierella</taxon>
    </lineage>
</organism>
<dbReference type="AlphaFoldDB" id="A0A9P6SYL5"/>
<protein>
    <submittedName>
        <fullName evidence="3">Uncharacterized protein</fullName>
    </submittedName>
</protein>
<feature type="compositionally biased region" description="Low complexity" evidence="2">
    <location>
        <begin position="57"/>
        <end position="66"/>
    </location>
</feature>
<proteinExistence type="predicted"/>
<comment type="caution">
    <text evidence="3">The sequence shown here is derived from an EMBL/GenBank/DDBJ whole genome shotgun (WGS) entry which is preliminary data.</text>
</comment>
<feature type="compositionally biased region" description="Acidic residues" evidence="2">
    <location>
        <begin position="68"/>
        <end position="89"/>
    </location>
</feature>